<evidence type="ECO:0000313" key="2">
    <source>
        <dbReference type="Proteomes" id="UP001163223"/>
    </source>
</evidence>
<dbReference type="Proteomes" id="UP001163223">
    <property type="component" value="Chromosome"/>
</dbReference>
<sequence length="335" mass="35753">MRPRRQRHGAVGLLALLTLAFASVAPSPAPAEPVEVSVAPIHRFCGADLRDLVGGLRFVGGFAYSGVSGVSSFRFLDAGSQFLAVTDTGYWFTGRIARDGDDRPIGIEDAETTGMRDVDGRIVTGKIATDAEALAIGERSVLVGFEREARILAFDRDDPIGAVPTLRPLPIPREELRANGGIETIALSPRPDWGGVAVAEKSIDAEGNLFAGRFGAANPAANGVFTVKRGQDWDATDGVFLPSGDLLLLERQYTGLFGRIGTRIRRIPAAELRAGALADGPVIAEADLSCEIDNMEGIDLFEAPDGTTRLALVSDDNNSFLQRSLYLEFRLDAAD</sequence>
<evidence type="ECO:0000313" key="1">
    <source>
        <dbReference type="EMBL" id="WAJ29887.1"/>
    </source>
</evidence>
<accession>A0ACD4NSY5</accession>
<dbReference type="EMBL" id="CP113520">
    <property type="protein sequence ID" value="WAJ29887.1"/>
    <property type="molecule type" value="Genomic_DNA"/>
</dbReference>
<reference evidence="1" key="1">
    <citation type="submission" date="2022-11" db="EMBL/GenBank/DDBJ databases">
        <title>beta-Carotene-producing bacterium, Jeongeuplla avenae sp. nov., alleviates the salt stress of Arabidopsis seedlings.</title>
        <authorList>
            <person name="Jiang L."/>
            <person name="Lee J."/>
        </authorList>
    </citation>
    <scope>NUCLEOTIDE SEQUENCE</scope>
    <source>
        <strain evidence="1">DY_R2A_6</strain>
    </source>
</reference>
<keyword evidence="2" id="KW-1185">Reference proteome</keyword>
<protein>
    <submittedName>
        <fullName evidence="1">Esterase-like activity of phytase family protein</fullName>
    </submittedName>
</protein>
<name>A0ACD4NSY5_9HYPH</name>
<gene>
    <name evidence="1" type="ORF">OXU80_06620</name>
</gene>
<proteinExistence type="predicted"/>
<organism evidence="1 2">
    <name type="scientific">Antarcticirhabdus aurantiaca</name>
    <dbReference type="NCBI Taxonomy" id="2606717"/>
    <lineage>
        <taxon>Bacteria</taxon>
        <taxon>Pseudomonadati</taxon>
        <taxon>Pseudomonadota</taxon>
        <taxon>Alphaproteobacteria</taxon>
        <taxon>Hyphomicrobiales</taxon>
        <taxon>Aurantimonadaceae</taxon>
        <taxon>Antarcticirhabdus</taxon>
    </lineage>
</organism>